<protein>
    <submittedName>
        <fullName evidence="1">Uncharacterized protein</fullName>
    </submittedName>
</protein>
<organism evidence="1 2">
    <name type="scientific">Thorsellia kenyensis</name>
    <dbReference type="NCBI Taxonomy" id="1549888"/>
    <lineage>
        <taxon>Bacteria</taxon>
        <taxon>Pseudomonadati</taxon>
        <taxon>Pseudomonadota</taxon>
        <taxon>Gammaproteobacteria</taxon>
        <taxon>Enterobacterales</taxon>
        <taxon>Thorselliaceae</taxon>
        <taxon>Thorsellia</taxon>
    </lineage>
</organism>
<evidence type="ECO:0000313" key="1">
    <source>
        <dbReference type="EMBL" id="MFC0180172.1"/>
    </source>
</evidence>
<gene>
    <name evidence="1" type="ORF">ACFFIT_08770</name>
</gene>
<accession>A0ABV6CB00</accession>
<sequence length="55" mass="6383">MIGAQQKLASLRRKTLNLLRLAPFKKKEAPMTEKMMKSVFDINFRKSAKFILTRG</sequence>
<proteinExistence type="predicted"/>
<comment type="caution">
    <text evidence="1">The sequence shown here is derived from an EMBL/GenBank/DDBJ whole genome shotgun (WGS) entry which is preliminary data.</text>
</comment>
<name>A0ABV6CB00_9GAMM</name>
<keyword evidence="2" id="KW-1185">Reference proteome</keyword>
<reference evidence="1 2" key="1">
    <citation type="submission" date="2024-09" db="EMBL/GenBank/DDBJ databases">
        <authorList>
            <person name="Sun Q."/>
            <person name="Mori K."/>
        </authorList>
    </citation>
    <scope>NUCLEOTIDE SEQUENCE [LARGE SCALE GENOMIC DNA]</scope>
    <source>
        <strain evidence="1 2">CCM 8545</strain>
    </source>
</reference>
<dbReference type="Proteomes" id="UP001589758">
    <property type="component" value="Unassembled WGS sequence"/>
</dbReference>
<evidence type="ECO:0000313" key="2">
    <source>
        <dbReference type="Proteomes" id="UP001589758"/>
    </source>
</evidence>
<dbReference type="RefSeq" id="WP_385877283.1">
    <property type="nucleotide sequence ID" value="NZ_JBHLXE010000094.1"/>
</dbReference>
<dbReference type="EMBL" id="JBHLXE010000094">
    <property type="protein sequence ID" value="MFC0180172.1"/>
    <property type="molecule type" value="Genomic_DNA"/>
</dbReference>